<dbReference type="AlphaFoldDB" id="A0A2P8E3W2"/>
<accession>A0A2P8E3W2</accession>
<name>A0A2P8E3W2_9ACTN</name>
<evidence type="ECO:0000313" key="2">
    <source>
        <dbReference type="Proteomes" id="UP000243528"/>
    </source>
</evidence>
<gene>
    <name evidence="1" type="ORF">CLV30_106158</name>
</gene>
<organism evidence="1 2">
    <name type="scientific">Haloactinopolyspora alba</name>
    <dbReference type="NCBI Taxonomy" id="648780"/>
    <lineage>
        <taxon>Bacteria</taxon>
        <taxon>Bacillati</taxon>
        <taxon>Actinomycetota</taxon>
        <taxon>Actinomycetes</taxon>
        <taxon>Jiangellales</taxon>
        <taxon>Jiangellaceae</taxon>
        <taxon>Haloactinopolyspora</taxon>
    </lineage>
</organism>
<reference evidence="1 2" key="1">
    <citation type="submission" date="2018-03" db="EMBL/GenBank/DDBJ databases">
        <title>Genomic Encyclopedia of Archaeal and Bacterial Type Strains, Phase II (KMG-II): from individual species to whole genera.</title>
        <authorList>
            <person name="Goeker M."/>
        </authorList>
    </citation>
    <scope>NUCLEOTIDE SEQUENCE [LARGE SCALE GENOMIC DNA]</scope>
    <source>
        <strain evidence="1 2">DSM 45211</strain>
    </source>
</reference>
<dbReference type="EMBL" id="PYGE01000006">
    <property type="protein sequence ID" value="PSL04153.1"/>
    <property type="molecule type" value="Genomic_DNA"/>
</dbReference>
<keyword evidence="2" id="KW-1185">Reference proteome</keyword>
<comment type="caution">
    <text evidence="1">The sequence shown here is derived from an EMBL/GenBank/DDBJ whole genome shotgun (WGS) entry which is preliminary data.</text>
</comment>
<protein>
    <submittedName>
        <fullName evidence="1">Uncharacterized protein</fullName>
    </submittedName>
</protein>
<dbReference type="RefSeq" id="WP_106537165.1">
    <property type="nucleotide sequence ID" value="NZ_ML142900.1"/>
</dbReference>
<proteinExistence type="predicted"/>
<dbReference type="Proteomes" id="UP000243528">
    <property type="component" value="Unassembled WGS sequence"/>
</dbReference>
<sequence length="79" mass="8899">MATTLKYRGVGEITAEEFLAALTSEPQRQIDIFVSLGGAPDDHNYARLSFLTQKLRRAGHDIRSSRRHGVWLGDRGRQC</sequence>
<evidence type="ECO:0000313" key="1">
    <source>
        <dbReference type="EMBL" id="PSL04153.1"/>
    </source>
</evidence>